<feature type="binding site" evidence="14">
    <location>
        <position position="28"/>
    </location>
    <ligand>
        <name>Mg(2+)</name>
        <dbReference type="ChEBI" id="CHEBI:18420"/>
        <label>1</label>
    </ligand>
</feature>
<dbReference type="Pfam" id="PF00925">
    <property type="entry name" value="GTP_cyclohydro2"/>
    <property type="match status" value="1"/>
</dbReference>
<feature type="site" description="Essential for catalytic activity" evidence="14">
    <location>
        <position position="126"/>
    </location>
</feature>
<dbReference type="GO" id="GO:0003935">
    <property type="term" value="F:GTP cyclohydrolase II activity"/>
    <property type="evidence" value="ECO:0007669"/>
    <property type="project" value="TreeGrafter"/>
</dbReference>
<dbReference type="PANTHER" id="PTHR21327">
    <property type="entry name" value="GTP CYCLOHYDROLASE II-RELATED"/>
    <property type="match status" value="1"/>
</dbReference>
<gene>
    <name evidence="14 16" type="primary">ribB</name>
    <name evidence="16" type="ORF">H2021_03575</name>
</gene>
<dbReference type="FunFam" id="3.90.870.10:FF:000001">
    <property type="entry name" value="Riboflavin biosynthesis protein RibBA"/>
    <property type="match status" value="1"/>
</dbReference>
<comment type="caution">
    <text evidence="16">The sequence shown here is derived from an EMBL/GenBank/DDBJ whole genome shotgun (WGS) entry which is preliminary data.</text>
</comment>
<feature type="site" description="Essential for catalytic activity" evidence="14">
    <location>
        <position position="164"/>
    </location>
</feature>
<feature type="binding site" evidence="14">
    <location>
        <begin position="140"/>
        <end position="144"/>
    </location>
    <ligand>
        <name>D-ribulose 5-phosphate</name>
        <dbReference type="ChEBI" id="CHEBI:58121"/>
    </ligand>
</feature>
<keyword evidence="12 14" id="KW-0464">Manganese</keyword>
<evidence type="ECO:0000256" key="8">
    <source>
        <dbReference type="ARBA" id="ARBA00018836"/>
    </source>
</evidence>
<protein>
    <recommendedName>
        <fullName evidence="8 14">3,4-dihydroxy-2-butanone 4-phosphate synthase</fullName>
        <shortName evidence="14">DHBP synthase</shortName>
        <ecNumber evidence="7 14">4.1.99.12</ecNumber>
    </recommendedName>
</protein>
<feature type="binding site" evidence="14">
    <location>
        <position position="32"/>
    </location>
    <ligand>
        <name>D-ribulose 5-phosphate</name>
        <dbReference type="ChEBI" id="CHEBI:58121"/>
    </ligand>
</feature>
<dbReference type="EMBL" id="JACETM010000039">
    <property type="protein sequence ID" value="MBA4724280.1"/>
    <property type="molecule type" value="Genomic_DNA"/>
</dbReference>
<comment type="similarity">
    <text evidence="6">In the C-terminal section; belongs to the GTP cyclohydrolase II family.</text>
</comment>
<evidence type="ECO:0000256" key="13">
    <source>
        <dbReference type="ARBA" id="ARBA00023239"/>
    </source>
</evidence>
<dbReference type="InterPro" id="IPR032677">
    <property type="entry name" value="GTP_cyclohydro_II"/>
</dbReference>
<dbReference type="InterPro" id="IPR000422">
    <property type="entry name" value="DHBP_synthase_RibB"/>
</dbReference>
<comment type="similarity">
    <text evidence="5">In the N-terminal section; belongs to the DHBP synthase family.</text>
</comment>
<dbReference type="GO" id="GO:0008686">
    <property type="term" value="F:3,4-dihydroxy-2-butanone-4-phosphate synthase activity"/>
    <property type="evidence" value="ECO:0007669"/>
    <property type="project" value="UniProtKB-UniRule"/>
</dbReference>
<comment type="cofactor">
    <cofactor evidence="14">
        <name>Mg(2+)</name>
        <dbReference type="ChEBI" id="CHEBI:18420"/>
    </cofactor>
    <cofactor evidence="14">
        <name>Mn(2+)</name>
        <dbReference type="ChEBI" id="CHEBI:29035"/>
    </cofactor>
    <text evidence="14">Binds 2 divalent metal cations per subunit. Magnesium or manganese.</text>
</comment>
<dbReference type="GO" id="GO:0030145">
    <property type="term" value="F:manganese ion binding"/>
    <property type="evidence" value="ECO:0007669"/>
    <property type="project" value="UniProtKB-UniRule"/>
</dbReference>
<evidence type="ECO:0000313" key="16">
    <source>
        <dbReference type="EMBL" id="MBA4724280.1"/>
    </source>
</evidence>
<keyword evidence="11 14" id="KW-0460">Magnesium</keyword>
<evidence type="ECO:0000256" key="11">
    <source>
        <dbReference type="ARBA" id="ARBA00022842"/>
    </source>
</evidence>
<feature type="binding site" evidence="14">
    <location>
        <position position="28"/>
    </location>
    <ligand>
        <name>Mg(2+)</name>
        <dbReference type="ChEBI" id="CHEBI:18420"/>
        <label>2</label>
    </ligand>
</feature>
<dbReference type="EC" id="4.1.99.12" evidence="7 14"/>
<dbReference type="GO" id="GO:0005829">
    <property type="term" value="C:cytosol"/>
    <property type="evidence" value="ECO:0007669"/>
    <property type="project" value="TreeGrafter"/>
</dbReference>
<comment type="function">
    <text evidence="3 14">Catalyzes the conversion of D-ribulose 5-phosphate to formate and 3,4-dihydroxy-2-butanone 4-phosphate.</text>
</comment>
<evidence type="ECO:0000256" key="4">
    <source>
        <dbReference type="ARBA" id="ARBA00004904"/>
    </source>
</evidence>
<dbReference type="PIRSF" id="PIRSF001259">
    <property type="entry name" value="RibA"/>
    <property type="match status" value="1"/>
</dbReference>
<dbReference type="Gene3D" id="3.40.50.10990">
    <property type="entry name" value="GTP cyclohydrolase II"/>
    <property type="match status" value="1"/>
</dbReference>
<keyword evidence="9 14" id="KW-0686">Riboflavin biosynthesis</keyword>
<proteinExistence type="inferred from homology"/>
<evidence type="ECO:0000256" key="1">
    <source>
        <dbReference type="ARBA" id="ARBA00000141"/>
    </source>
</evidence>
<name>A0A838YL42_9GAMM</name>
<keyword evidence="10 14" id="KW-0479">Metal-binding</keyword>
<keyword evidence="13 14" id="KW-0456">Lyase</keyword>
<dbReference type="Proteomes" id="UP000585327">
    <property type="component" value="Unassembled WGS sequence"/>
</dbReference>
<dbReference type="GO" id="GO:0000287">
    <property type="term" value="F:magnesium ion binding"/>
    <property type="evidence" value="ECO:0007669"/>
    <property type="project" value="UniProtKB-UniRule"/>
</dbReference>
<sequence length="358" mass="38987">MEFNTVEELIQDIAVGKMVILLDDEDRENEGDLVCAAELVTPDIVNFMASKGKGLICLTLTSDKCAHLDLPMMTDKNKANHGTAFTVSIEAASGISTGISAADRSHTIKTAVAKNSNSSDIVQPGHIFPLKAMDGGVLNRAGHTEAACDLSKLAGLEPAGVICEIMNDDGTMARRDDLMQFAKQYKLKIGSIADLIQYRAVKEKSVKKEYERTVEIRGNTFNLTAWRDSIFNNLHISFAKGDIHSNKAPLVRVHAPNLVHDLIGLNEFGSRLSFEDAIDRIAEEDSGILLLIGNQESPDQLLGNLKGSKEKWVPDTRVSGVGSQILRELGLSKIRLLAAPLKYPSLSGFDLEVIGFEK</sequence>
<comment type="catalytic activity">
    <reaction evidence="1 14">
        <text>D-ribulose 5-phosphate = (2S)-2-hydroxy-3-oxobutyl phosphate + formate + H(+)</text>
        <dbReference type="Rhea" id="RHEA:18457"/>
        <dbReference type="ChEBI" id="CHEBI:15378"/>
        <dbReference type="ChEBI" id="CHEBI:15740"/>
        <dbReference type="ChEBI" id="CHEBI:58121"/>
        <dbReference type="ChEBI" id="CHEBI:58830"/>
        <dbReference type="EC" id="4.1.99.12"/>
    </reaction>
</comment>
<dbReference type="InterPro" id="IPR036144">
    <property type="entry name" value="RibA-like_sf"/>
</dbReference>
<dbReference type="PANTHER" id="PTHR21327:SF34">
    <property type="entry name" value="3,4-DIHYDROXY-2-BUTANONE 4-PHOSPHATE SYNTHASE"/>
    <property type="match status" value="1"/>
</dbReference>
<dbReference type="GO" id="GO:0009231">
    <property type="term" value="P:riboflavin biosynthetic process"/>
    <property type="evidence" value="ECO:0007669"/>
    <property type="project" value="UniProtKB-UniRule"/>
</dbReference>
<evidence type="ECO:0000256" key="12">
    <source>
        <dbReference type="ARBA" id="ARBA00023211"/>
    </source>
</evidence>
<dbReference type="HAMAP" id="MF_00180">
    <property type="entry name" value="RibB"/>
    <property type="match status" value="1"/>
</dbReference>
<dbReference type="NCBIfam" id="TIGR00506">
    <property type="entry name" value="ribB"/>
    <property type="match status" value="1"/>
</dbReference>
<feature type="binding site" evidence="14">
    <location>
        <begin position="27"/>
        <end position="28"/>
    </location>
    <ligand>
        <name>D-ribulose 5-phosphate</name>
        <dbReference type="ChEBI" id="CHEBI:58121"/>
    </ligand>
</feature>
<dbReference type="SUPFAM" id="SSF55821">
    <property type="entry name" value="YrdC/RibB"/>
    <property type="match status" value="1"/>
</dbReference>
<reference evidence="16 17" key="1">
    <citation type="submission" date="2020-06" db="EMBL/GenBank/DDBJ databases">
        <title>Dysbiosis in marine aquaculture revealed through microbiome analysis: reverse ecology for environmental sustainability.</title>
        <authorList>
            <person name="Haro-Moreno J.M."/>
            <person name="Coutinho F.H."/>
            <person name="Zaragoza-Solas A."/>
            <person name="Picazo A."/>
            <person name="Almagro-Moreno S."/>
            <person name="Lopez-Perez M."/>
        </authorList>
    </citation>
    <scope>NUCLEOTIDE SEQUENCE [LARGE SCALE GENOMIC DNA]</scope>
    <source>
        <strain evidence="16">MCMED-G42</strain>
    </source>
</reference>
<evidence type="ECO:0000256" key="7">
    <source>
        <dbReference type="ARBA" id="ARBA00012153"/>
    </source>
</evidence>
<comment type="cofactor">
    <cofactor evidence="2">
        <name>Mn(2+)</name>
        <dbReference type="ChEBI" id="CHEBI:29035"/>
    </cofactor>
</comment>
<evidence type="ECO:0000256" key="10">
    <source>
        <dbReference type="ARBA" id="ARBA00022723"/>
    </source>
</evidence>
<dbReference type="SUPFAM" id="SSF142695">
    <property type="entry name" value="RibA-like"/>
    <property type="match status" value="1"/>
</dbReference>
<evidence type="ECO:0000256" key="14">
    <source>
        <dbReference type="HAMAP-Rule" id="MF_00180"/>
    </source>
</evidence>
<evidence type="ECO:0000256" key="5">
    <source>
        <dbReference type="ARBA" id="ARBA00005520"/>
    </source>
</evidence>
<evidence type="ECO:0000256" key="9">
    <source>
        <dbReference type="ARBA" id="ARBA00022619"/>
    </source>
</evidence>
<dbReference type="Gene3D" id="3.90.870.10">
    <property type="entry name" value="DHBP synthase"/>
    <property type="match status" value="1"/>
</dbReference>
<feature type="binding site" evidence="14">
    <location>
        <position position="143"/>
    </location>
    <ligand>
        <name>Mg(2+)</name>
        <dbReference type="ChEBI" id="CHEBI:18420"/>
        <label>2</label>
    </ligand>
</feature>
<comment type="pathway">
    <text evidence="4 14">Cofactor biosynthesis; riboflavin biosynthesis; 2-hydroxy-3-oxobutyl phosphate from D-ribulose 5-phosphate: step 1/1.</text>
</comment>
<dbReference type="UniPathway" id="UPA00275">
    <property type="reaction ID" value="UER00399"/>
</dbReference>
<evidence type="ECO:0000256" key="3">
    <source>
        <dbReference type="ARBA" id="ARBA00002284"/>
    </source>
</evidence>
<evidence type="ECO:0000256" key="2">
    <source>
        <dbReference type="ARBA" id="ARBA00001936"/>
    </source>
</evidence>
<dbReference type="Pfam" id="PF00926">
    <property type="entry name" value="DHBP_synthase"/>
    <property type="match status" value="1"/>
</dbReference>
<evidence type="ECO:0000313" key="17">
    <source>
        <dbReference type="Proteomes" id="UP000585327"/>
    </source>
</evidence>
<comment type="similarity">
    <text evidence="14">Belongs to the DHBP synthase family.</text>
</comment>
<feature type="domain" description="GTP cyclohydrolase II" evidence="15">
    <location>
        <begin position="211"/>
        <end position="355"/>
    </location>
</feature>
<dbReference type="InterPro" id="IPR017945">
    <property type="entry name" value="DHBP_synth_RibB-like_a/b_dom"/>
</dbReference>
<evidence type="ECO:0000259" key="15">
    <source>
        <dbReference type="Pfam" id="PF00925"/>
    </source>
</evidence>
<organism evidence="16 17">
    <name type="scientific">SAR86 cluster bacterium</name>
    <dbReference type="NCBI Taxonomy" id="2030880"/>
    <lineage>
        <taxon>Bacteria</taxon>
        <taxon>Pseudomonadati</taxon>
        <taxon>Pseudomonadota</taxon>
        <taxon>Gammaproteobacteria</taxon>
        <taxon>SAR86 cluster</taxon>
    </lineage>
</organism>
<evidence type="ECO:0000256" key="6">
    <source>
        <dbReference type="ARBA" id="ARBA00008976"/>
    </source>
</evidence>
<accession>A0A838YL42</accession>
<dbReference type="AlphaFoldDB" id="A0A838YL42"/>
<comment type="subunit">
    <text evidence="14">Homodimer.</text>
</comment>